<feature type="domain" description="Endonuclease GajA/Old nuclease/RecF-like AAA" evidence="1">
    <location>
        <begin position="17"/>
        <end position="58"/>
    </location>
</feature>
<gene>
    <name evidence="3" type="ORF">GCM10022419_122810</name>
</gene>
<comment type="caution">
    <text evidence="3">The sequence shown here is derived from an EMBL/GenBank/DDBJ whole genome shotgun (WGS) entry which is preliminary data.</text>
</comment>
<proteinExistence type="predicted"/>
<dbReference type="RefSeq" id="WP_345577542.1">
    <property type="nucleotide sequence ID" value="NZ_BAABDQ010000055.1"/>
</dbReference>
<dbReference type="PIRSF" id="PIRSF029347">
    <property type="entry name" value="RecF"/>
    <property type="match status" value="1"/>
</dbReference>
<feature type="domain" description="ATPase AAA-type core" evidence="2">
    <location>
        <begin position="260"/>
        <end position="356"/>
    </location>
</feature>
<sequence>MRDVERVSTVTDHRLFSLEVENFRSLRQVTLPLGPVNVLVGPNGAGKTNVLEVFRFLADIVHTDLVPALDARGGFERLVFHGGTEPATYLRIGIKGSWSPTPGDRQEEYDLRITGAPFTREETFRSSADRHVLRTITVSGNSAITRAAGPDTSAPLPEQPGDEIGIQPLSSGLSTLPRLSDEKFGPITEQVAGLLRGFRIFEVNVRAAAQPTLAPLRSGDGIASDASNLSTFLLWLSANHPDAWERLHADVADVLPQLEAIEFDHVRLAGQPTVLAMLQERGLREPTPLPDASFGTIRLLGLLAMLHDPYPPALTCVEEIDHGLHPQVLELLVERVREAGDKTQFIIATHSPALADRLKPEELIVCERGDDGSSLIPAISRNKVEQIVRASEGLPLGELWFSGALGGDL</sequence>
<accession>A0ABP6ZW70</accession>
<dbReference type="EMBL" id="BAABDQ010000055">
    <property type="protein sequence ID" value="GAA3616896.1"/>
    <property type="molecule type" value="Genomic_DNA"/>
</dbReference>
<dbReference type="InterPro" id="IPR014555">
    <property type="entry name" value="RecF-like"/>
</dbReference>
<dbReference type="Gene3D" id="3.40.50.300">
    <property type="entry name" value="P-loop containing nucleotide triphosphate hydrolases"/>
    <property type="match status" value="2"/>
</dbReference>
<reference evidence="4" key="1">
    <citation type="journal article" date="2019" name="Int. J. Syst. Evol. Microbiol.">
        <title>The Global Catalogue of Microorganisms (GCM) 10K type strain sequencing project: providing services to taxonomists for standard genome sequencing and annotation.</title>
        <authorList>
            <consortium name="The Broad Institute Genomics Platform"/>
            <consortium name="The Broad Institute Genome Sequencing Center for Infectious Disease"/>
            <person name="Wu L."/>
            <person name="Ma J."/>
        </authorList>
    </citation>
    <scope>NUCLEOTIDE SEQUENCE [LARGE SCALE GENOMIC DNA]</scope>
    <source>
        <strain evidence="4">JCM 17326</strain>
    </source>
</reference>
<dbReference type="InterPro" id="IPR003959">
    <property type="entry name" value="ATPase_AAA_core"/>
</dbReference>
<dbReference type="InterPro" id="IPR041685">
    <property type="entry name" value="AAA_GajA/Old/RecF-like"/>
</dbReference>
<keyword evidence="4" id="KW-1185">Reference proteome</keyword>
<dbReference type="SUPFAM" id="SSF52540">
    <property type="entry name" value="P-loop containing nucleoside triphosphate hydrolases"/>
    <property type="match status" value="1"/>
</dbReference>
<dbReference type="Pfam" id="PF13304">
    <property type="entry name" value="AAA_21"/>
    <property type="match status" value="1"/>
</dbReference>
<dbReference type="PANTHER" id="PTHR40396:SF1">
    <property type="entry name" value="ATPASE AAA-TYPE CORE DOMAIN-CONTAINING PROTEIN"/>
    <property type="match status" value="1"/>
</dbReference>
<dbReference type="Pfam" id="PF13175">
    <property type="entry name" value="AAA_15"/>
    <property type="match status" value="1"/>
</dbReference>
<dbReference type="PANTHER" id="PTHR40396">
    <property type="entry name" value="ATPASE-LIKE PROTEIN"/>
    <property type="match status" value="1"/>
</dbReference>
<dbReference type="InterPro" id="IPR027417">
    <property type="entry name" value="P-loop_NTPase"/>
</dbReference>
<evidence type="ECO:0000313" key="3">
    <source>
        <dbReference type="EMBL" id="GAA3616896.1"/>
    </source>
</evidence>
<evidence type="ECO:0000259" key="2">
    <source>
        <dbReference type="Pfam" id="PF13304"/>
    </source>
</evidence>
<dbReference type="Proteomes" id="UP001500630">
    <property type="component" value="Unassembled WGS sequence"/>
</dbReference>
<organism evidence="3 4">
    <name type="scientific">Nonomuraea rosea</name>
    <dbReference type="NCBI Taxonomy" id="638574"/>
    <lineage>
        <taxon>Bacteria</taxon>
        <taxon>Bacillati</taxon>
        <taxon>Actinomycetota</taxon>
        <taxon>Actinomycetes</taxon>
        <taxon>Streptosporangiales</taxon>
        <taxon>Streptosporangiaceae</taxon>
        <taxon>Nonomuraea</taxon>
    </lineage>
</organism>
<name>A0ABP6ZW70_9ACTN</name>
<protein>
    <submittedName>
        <fullName evidence="3">AAA family ATPase</fullName>
    </submittedName>
</protein>
<evidence type="ECO:0000313" key="4">
    <source>
        <dbReference type="Proteomes" id="UP001500630"/>
    </source>
</evidence>
<evidence type="ECO:0000259" key="1">
    <source>
        <dbReference type="Pfam" id="PF13175"/>
    </source>
</evidence>